<sequence>MESYEEFCKARLAQIKAKVKLGNDSPLATKQGESLIQFHGIAILPPLAMRSQNRLGILSSVW</sequence>
<dbReference type="AlphaFoldDB" id="A0A4W3K5Q1"/>
<reference evidence="1" key="4">
    <citation type="submission" date="2025-08" db="UniProtKB">
        <authorList>
            <consortium name="Ensembl"/>
        </authorList>
    </citation>
    <scope>IDENTIFICATION</scope>
</reference>
<organism evidence="1 2">
    <name type="scientific">Callorhinchus milii</name>
    <name type="common">Ghost shark</name>
    <dbReference type="NCBI Taxonomy" id="7868"/>
    <lineage>
        <taxon>Eukaryota</taxon>
        <taxon>Metazoa</taxon>
        <taxon>Chordata</taxon>
        <taxon>Craniata</taxon>
        <taxon>Vertebrata</taxon>
        <taxon>Chondrichthyes</taxon>
        <taxon>Holocephali</taxon>
        <taxon>Chimaeriformes</taxon>
        <taxon>Callorhinchidae</taxon>
        <taxon>Callorhinchus</taxon>
    </lineage>
</organism>
<keyword evidence="2" id="KW-1185">Reference proteome</keyword>
<proteinExistence type="predicted"/>
<reference evidence="2" key="1">
    <citation type="journal article" date="2006" name="Science">
        <title>Ancient noncoding elements conserved in the human genome.</title>
        <authorList>
            <person name="Venkatesh B."/>
            <person name="Kirkness E.F."/>
            <person name="Loh Y.H."/>
            <person name="Halpern A.L."/>
            <person name="Lee A.P."/>
            <person name="Johnson J."/>
            <person name="Dandona N."/>
            <person name="Viswanathan L.D."/>
            <person name="Tay A."/>
            <person name="Venter J.C."/>
            <person name="Strausberg R.L."/>
            <person name="Brenner S."/>
        </authorList>
    </citation>
    <scope>NUCLEOTIDE SEQUENCE [LARGE SCALE GENOMIC DNA]</scope>
</reference>
<dbReference type="InParanoid" id="A0A4W3K5Q1"/>
<evidence type="ECO:0000313" key="1">
    <source>
        <dbReference type="Ensembl" id="ENSCMIP00000046573.1"/>
    </source>
</evidence>
<dbReference type="Proteomes" id="UP000314986">
    <property type="component" value="Unassembled WGS sequence"/>
</dbReference>
<reference evidence="2" key="2">
    <citation type="journal article" date="2007" name="PLoS Biol.">
        <title>Survey sequencing and comparative analysis of the elephant shark (Callorhinchus milii) genome.</title>
        <authorList>
            <person name="Venkatesh B."/>
            <person name="Kirkness E.F."/>
            <person name="Loh Y.H."/>
            <person name="Halpern A.L."/>
            <person name="Lee A.P."/>
            <person name="Johnson J."/>
            <person name="Dandona N."/>
            <person name="Viswanathan L.D."/>
            <person name="Tay A."/>
            <person name="Venter J.C."/>
            <person name="Strausberg R.L."/>
            <person name="Brenner S."/>
        </authorList>
    </citation>
    <scope>NUCLEOTIDE SEQUENCE [LARGE SCALE GENOMIC DNA]</scope>
</reference>
<accession>A0A4W3K5Q1</accession>
<protein>
    <submittedName>
        <fullName evidence="1">Uncharacterized protein</fullName>
    </submittedName>
</protein>
<evidence type="ECO:0000313" key="2">
    <source>
        <dbReference type="Proteomes" id="UP000314986"/>
    </source>
</evidence>
<reference evidence="1" key="5">
    <citation type="submission" date="2025-09" db="UniProtKB">
        <authorList>
            <consortium name="Ensembl"/>
        </authorList>
    </citation>
    <scope>IDENTIFICATION</scope>
</reference>
<dbReference type="Ensembl" id="ENSCMIT00000047235.1">
    <property type="protein sequence ID" value="ENSCMIP00000046573.1"/>
    <property type="gene ID" value="ENSCMIG00000019149.1"/>
</dbReference>
<reference evidence="2" key="3">
    <citation type="journal article" date="2014" name="Nature">
        <title>Elephant shark genome provides unique insights into gnathostome evolution.</title>
        <authorList>
            <consortium name="International Elephant Shark Genome Sequencing Consortium"/>
            <person name="Venkatesh B."/>
            <person name="Lee A.P."/>
            <person name="Ravi V."/>
            <person name="Maurya A.K."/>
            <person name="Lian M.M."/>
            <person name="Swann J.B."/>
            <person name="Ohta Y."/>
            <person name="Flajnik M.F."/>
            <person name="Sutoh Y."/>
            <person name="Kasahara M."/>
            <person name="Hoon S."/>
            <person name="Gangu V."/>
            <person name="Roy S.W."/>
            <person name="Irimia M."/>
            <person name="Korzh V."/>
            <person name="Kondrychyn I."/>
            <person name="Lim Z.W."/>
            <person name="Tay B.H."/>
            <person name="Tohari S."/>
            <person name="Kong K.W."/>
            <person name="Ho S."/>
            <person name="Lorente-Galdos B."/>
            <person name="Quilez J."/>
            <person name="Marques-Bonet T."/>
            <person name="Raney B.J."/>
            <person name="Ingham P.W."/>
            <person name="Tay A."/>
            <person name="Hillier L.W."/>
            <person name="Minx P."/>
            <person name="Boehm T."/>
            <person name="Wilson R.K."/>
            <person name="Brenner S."/>
            <person name="Warren W.C."/>
        </authorList>
    </citation>
    <scope>NUCLEOTIDE SEQUENCE [LARGE SCALE GENOMIC DNA]</scope>
</reference>
<name>A0A4W3K5Q1_CALMI</name>